<proteinExistence type="predicted"/>
<keyword evidence="1" id="KW-0479">Metal-binding</keyword>
<evidence type="ECO:0000259" key="2">
    <source>
        <dbReference type="PROSITE" id="PS50846"/>
    </source>
</evidence>
<dbReference type="FunFam" id="3.30.70.100:FF:000001">
    <property type="entry name" value="ATPase copper transporting beta"/>
    <property type="match status" value="1"/>
</dbReference>
<dbReference type="SUPFAM" id="SSF55008">
    <property type="entry name" value="HMA, heavy metal-associated domain"/>
    <property type="match status" value="1"/>
</dbReference>
<dbReference type="InterPro" id="IPR036163">
    <property type="entry name" value="HMA_dom_sf"/>
</dbReference>
<organism evidence="3 4">
    <name type="scientific">Mycolicibacterium neoaurum</name>
    <name type="common">Mycobacterium neoaurum</name>
    <dbReference type="NCBI Taxonomy" id="1795"/>
    <lineage>
        <taxon>Bacteria</taxon>
        <taxon>Bacillati</taxon>
        <taxon>Actinomycetota</taxon>
        <taxon>Actinomycetes</taxon>
        <taxon>Mycobacteriales</taxon>
        <taxon>Mycobacteriaceae</taxon>
        <taxon>Mycolicibacterium</taxon>
    </lineage>
</organism>
<name>A0AAV2WNL4_MYCNE</name>
<dbReference type="PROSITE" id="PS50846">
    <property type="entry name" value="HMA_2"/>
    <property type="match status" value="1"/>
</dbReference>
<dbReference type="InterPro" id="IPR017969">
    <property type="entry name" value="Heavy-metal-associated_CS"/>
</dbReference>
<accession>A0AAV2WNL4</accession>
<protein>
    <submittedName>
        <fullName evidence="3">Heavy metal transport/detoxification protein</fullName>
    </submittedName>
</protein>
<sequence>MSIVLNVHGMTCGHCVKSITAALTAVEGVTSVDVDLSAGTVTVAGSAATETLAAAIEDAGYDVAVPA</sequence>
<evidence type="ECO:0000313" key="3">
    <source>
        <dbReference type="EMBL" id="CDQ45881.1"/>
    </source>
</evidence>
<gene>
    <name evidence="3" type="ORF">BN1047_03781</name>
</gene>
<dbReference type="AlphaFoldDB" id="A0AAV2WNL4"/>
<dbReference type="Proteomes" id="UP000028864">
    <property type="component" value="Unassembled WGS sequence"/>
</dbReference>
<dbReference type="PROSITE" id="PS01047">
    <property type="entry name" value="HMA_1"/>
    <property type="match status" value="1"/>
</dbReference>
<dbReference type="InterPro" id="IPR006121">
    <property type="entry name" value="HMA_dom"/>
</dbReference>
<evidence type="ECO:0000256" key="1">
    <source>
        <dbReference type="ARBA" id="ARBA00022723"/>
    </source>
</evidence>
<dbReference type="EMBL" id="LK021339">
    <property type="protein sequence ID" value="CDQ45881.1"/>
    <property type="molecule type" value="Genomic_DNA"/>
</dbReference>
<feature type="domain" description="HMA" evidence="2">
    <location>
        <begin position="1"/>
        <end position="64"/>
    </location>
</feature>
<reference evidence="3" key="1">
    <citation type="submission" date="2014-05" db="EMBL/GenBank/DDBJ databases">
        <authorList>
            <person name="Urmite Genomes"/>
        </authorList>
    </citation>
    <scope>NUCLEOTIDE SEQUENCE</scope>
    <source>
        <strain evidence="3">DSM 44074</strain>
    </source>
</reference>
<evidence type="ECO:0000313" key="4">
    <source>
        <dbReference type="Proteomes" id="UP000028864"/>
    </source>
</evidence>
<dbReference type="CDD" id="cd00371">
    <property type="entry name" value="HMA"/>
    <property type="match status" value="1"/>
</dbReference>
<dbReference type="Gene3D" id="3.30.70.100">
    <property type="match status" value="1"/>
</dbReference>
<dbReference type="RefSeq" id="WP_030136086.1">
    <property type="nucleotide sequence ID" value="NZ_CP074376.1"/>
</dbReference>
<dbReference type="GO" id="GO:0046872">
    <property type="term" value="F:metal ion binding"/>
    <property type="evidence" value="ECO:0007669"/>
    <property type="project" value="UniProtKB-KW"/>
</dbReference>
<dbReference type="Pfam" id="PF00403">
    <property type="entry name" value="HMA"/>
    <property type="match status" value="1"/>
</dbReference>
<reference evidence="3" key="2">
    <citation type="submission" date="2015-09" db="EMBL/GenBank/DDBJ databases">
        <title>Draft genome sequence of Mycobacterium neoaurum DSM 44074.</title>
        <authorList>
            <person name="Croce O."/>
            <person name="Robert C."/>
            <person name="Raoult D."/>
            <person name="Drancourt M."/>
        </authorList>
    </citation>
    <scope>NUCLEOTIDE SEQUENCE</scope>
    <source>
        <strain evidence="3">DSM 44074</strain>
    </source>
</reference>